<protein>
    <submittedName>
        <fullName evidence="2">Uncharacterized protein</fullName>
    </submittedName>
</protein>
<dbReference type="Proteomes" id="UP000019678">
    <property type="component" value="Unassembled WGS sequence"/>
</dbReference>
<accession>A0A017SUF0</accession>
<dbReference type="AlphaFoldDB" id="A0A017SUF0"/>
<sequence>MMLGGARWSEEARAIASVVGVDGGAHGGVDGGVQAAKPSSLGSLLEALRSAGERARIVRMVCMQVLDDAATRWPGTPARPAPPRRPPSWEGAEEILGPPKKPLPPEGAEEEIPC</sequence>
<feature type="compositionally biased region" description="Pro residues" evidence="1">
    <location>
        <begin position="77"/>
        <end position="86"/>
    </location>
</feature>
<organism evidence="2 3">
    <name type="scientific">Chondromyces apiculatus DSM 436</name>
    <dbReference type="NCBI Taxonomy" id="1192034"/>
    <lineage>
        <taxon>Bacteria</taxon>
        <taxon>Pseudomonadati</taxon>
        <taxon>Myxococcota</taxon>
        <taxon>Polyangia</taxon>
        <taxon>Polyangiales</taxon>
        <taxon>Polyangiaceae</taxon>
        <taxon>Chondromyces</taxon>
    </lineage>
</organism>
<evidence type="ECO:0000313" key="2">
    <source>
        <dbReference type="EMBL" id="EYF00593.1"/>
    </source>
</evidence>
<comment type="caution">
    <text evidence="2">The sequence shown here is derived from an EMBL/GenBank/DDBJ whole genome shotgun (WGS) entry which is preliminary data.</text>
</comment>
<reference evidence="2 3" key="1">
    <citation type="submission" date="2013-05" db="EMBL/GenBank/DDBJ databases">
        <title>Genome assembly of Chondromyces apiculatus DSM 436.</title>
        <authorList>
            <person name="Sharma G."/>
            <person name="Khatri I."/>
            <person name="Kaur C."/>
            <person name="Mayilraj S."/>
            <person name="Subramanian S."/>
        </authorList>
    </citation>
    <scope>NUCLEOTIDE SEQUENCE [LARGE SCALE GENOMIC DNA]</scope>
    <source>
        <strain evidence="2 3">DSM 436</strain>
    </source>
</reference>
<evidence type="ECO:0000256" key="1">
    <source>
        <dbReference type="SAM" id="MobiDB-lite"/>
    </source>
</evidence>
<dbReference type="RefSeq" id="WP_156041586.1">
    <property type="nucleotide sequence ID" value="NZ_ASRX01000105.1"/>
</dbReference>
<dbReference type="EMBL" id="ASRX01000105">
    <property type="protein sequence ID" value="EYF00593.1"/>
    <property type="molecule type" value="Genomic_DNA"/>
</dbReference>
<evidence type="ECO:0000313" key="3">
    <source>
        <dbReference type="Proteomes" id="UP000019678"/>
    </source>
</evidence>
<name>A0A017SUF0_9BACT</name>
<proteinExistence type="predicted"/>
<gene>
    <name evidence="2" type="ORF">CAP_0464</name>
</gene>
<keyword evidence="3" id="KW-1185">Reference proteome</keyword>
<feature type="region of interest" description="Disordered" evidence="1">
    <location>
        <begin position="71"/>
        <end position="114"/>
    </location>
</feature>